<feature type="chain" id="PRO_5015372283" description="Lysophospholipase" evidence="9">
    <location>
        <begin position="31"/>
        <end position="1098"/>
    </location>
</feature>
<dbReference type="EMBL" id="PKSL01000260">
    <property type="protein sequence ID" value="POV97433.1"/>
    <property type="molecule type" value="Genomic_DNA"/>
</dbReference>
<protein>
    <recommendedName>
        <fullName evidence="2 9">Lysophospholipase</fullName>
        <ecNumber evidence="2 9">3.1.1.5</ecNumber>
    </recommendedName>
</protein>
<dbReference type="Gene3D" id="3.40.1090.10">
    <property type="entry name" value="Cytosolic phospholipase A2 catalytic domain"/>
    <property type="match status" value="2"/>
</dbReference>
<comment type="similarity">
    <text evidence="1 9">Belongs to the lysophospholipase family.</text>
</comment>
<organism evidence="11 12">
    <name type="scientific">Puccinia striiformis</name>
    <dbReference type="NCBI Taxonomy" id="27350"/>
    <lineage>
        <taxon>Eukaryota</taxon>
        <taxon>Fungi</taxon>
        <taxon>Dikarya</taxon>
        <taxon>Basidiomycota</taxon>
        <taxon>Pucciniomycotina</taxon>
        <taxon>Pucciniomycetes</taxon>
        <taxon>Pucciniales</taxon>
        <taxon>Pucciniaceae</taxon>
        <taxon>Puccinia</taxon>
    </lineage>
</organism>
<evidence type="ECO:0000256" key="2">
    <source>
        <dbReference type="ARBA" id="ARBA00013274"/>
    </source>
</evidence>
<dbReference type="Proteomes" id="UP000239156">
    <property type="component" value="Unassembled WGS sequence"/>
</dbReference>
<dbReference type="EC" id="3.1.1.5" evidence="2 9"/>
<evidence type="ECO:0000259" key="10">
    <source>
        <dbReference type="PROSITE" id="PS51210"/>
    </source>
</evidence>
<dbReference type="InterPro" id="IPR002642">
    <property type="entry name" value="LysoPLipase_cat_dom"/>
</dbReference>
<keyword evidence="3 9" id="KW-0732">Signal</keyword>
<dbReference type="GO" id="GO:0004623">
    <property type="term" value="F:phospholipase A2 activity"/>
    <property type="evidence" value="ECO:0007669"/>
    <property type="project" value="TreeGrafter"/>
</dbReference>
<evidence type="ECO:0000313" key="11">
    <source>
        <dbReference type="EMBL" id="POV97433.1"/>
    </source>
</evidence>
<feature type="non-terminal residue" evidence="11">
    <location>
        <position position="1098"/>
    </location>
</feature>
<dbReference type="PANTHER" id="PTHR10728:SF33">
    <property type="entry name" value="LYSOPHOSPHOLIPASE 1-RELATED"/>
    <property type="match status" value="1"/>
</dbReference>
<keyword evidence="5 8" id="KW-0442">Lipid degradation</keyword>
<dbReference type="PANTHER" id="PTHR10728">
    <property type="entry name" value="CYTOSOLIC PHOSPHOLIPASE A2"/>
    <property type="match status" value="1"/>
</dbReference>
<dbReference type="VEuPathDB" id="FungiDB:PSHT_14091"/>
<sequence length="1098" mass="122458">MRILNSRSTWWKTLLWGQIILNFCQLESQAADSSRPTTPIPSPRSYAPERVSCPANLQVTSSSAYPPAEQSYVSSKAAKSLKPWEEYLLRANLTNFDVQAFLKNSTRDGLVAGRNLPNIAFSLSGGGNRALLYAASIMDAFDARNPRANQARTGGILQLVNFASGLSASSWLLASWAQANFIRFPDLAETAWHSAFTHGYLSWKTFEALSPPLSIWGRLLSKNLLNDPDCGRTLTLSSIRYKSEYAAQSFPFPILVTTSRKKEGSELDLDSPIYEFTPEDMNVWHPTLNATFPIEYLGSQTGAVTDKATNCVTGFDNLGSGASSNVFSYQDGKKVNKSLLAGLASMFVKGRFYEALVPNPFMGQGMGPTPGSGYPDGERDDLLLADGAMAQESMPLFPLLQPSRMVDVILAIDSSVDGRPFDKADQKGYPNGTSLYRTSMKLQQEGYRGYRFPEVPETYHHTTFTDRGYHKRPTFFGCNKDVPLVVYIPNHYLSYDTSQSTMQAVYKKEDVKGFFDNGFYVATQSHPSQNDTEWPACLACALIDSQNTRNRIPRTPQCAACFTTEQAYVSSKAAKSVTTWEAYLSRVNLTGFDVQAFLKHSTRNGLVPGRDLPNVAFSISGGGNRALLYAASILDAFDTRNPHANQARTGGILQLANFASGLSASSWLLASWAEADFIRFTEMAETAWRSTFTHDWYSWKSIKHYPRHYRDVQKKKKAGFRVSMVDIWGRALSRNLLLVHFRPMNYHQKFAYPALYQSRNDPDQGRTLTMSSTRQKSRYIDQSVPFPILLAISKQKEGTDPDSESPIYEFTPEDINVWHPAVNASFPIDYLGSQTNGLTGKAETCVTGFDNLGTDKCEQDGKEGKKSIVSRIASVFVKGRFYEGLVPNLFKGQGMGPTAGKRFPDGERDELLLADGAMAQEKLPLFPFLQPSRMVDTIIALDSAVDGGSPKDPNQKGYPDGTSMLRTSMKLQQEGYRGYKFTKILSKYQQTTFTDRGYHRRPTFFGCNEDVPLVIYIPNHYLSYDTSQSTMQAVYKKEDIKGFFENGFYVATQSHPSQKDTEWPACLACALIDRQNTRNRSPRTPQCTACFTSYCARG</sequence>
<dbReference type="GO" id="GO:0046475">
    <property type="term" value="P:glycerophospholipid catabolic process"/>
    <property type="evidence" value="ECO:0007669"/>
    <property type="project" value="TreeGrafter"/>
</dbReference>
<proteinExistence type="inferred from homology"/>
<dbReference type="GO" id="GO:0004622">
    <property type="term" value="F:phosphatidylcholine lysophospholipase activity"/>
    <property type="evidence" value="ECO:0007669"/>
    <property type="project" value="UniProtKB-EC"/>
</dbReference>
<accession>A0A2S4UJC6</accession>
<evidence type="ECO:0000256" key="3">
    <source>
        <dbReference type="ARBA" id="ARBA00022729"/>
    </source>
</evidence>
<keyword evidence="12" id="KW-1185">Reference proteome</keyword>
<comment type="caution">
    <text evidence="11">The sequence shown here is derived from an EMBL/GenBank/DDBJ whole genome shotgun (WGS) entry which is preliminary data.</text>
</comment>
<evidence type="ECO:0000256" key="6">
    <source>
        <dbReference type="ARBA" id="ARBA00023098"/>
    </source>
</evidence>
<evidence type="ECO:0000313" key="12">
    <source>
        <dbReference type="Proteomes" id="UP000239156"/>
    </source>
</evidence>
<keyword evidence="4 8" id="KW-0378">Hydrolase</keyword>
<dbReference type="AlphaFoldDB" id="A0A2S4UJC6"/>
<evidence type="ECO:0000256" key="7">
    <source>
        <dbReference type="ARBA" id="ARBA00023180"/>
    </source>
</evidence>
<evidence type="ECO:0000256" key="1">
    <source>
        <dbReference type="ARBA" id="ARBA00008780"/>
    </source>
</evidence>
<evidence type="ECO:0000256" key="5">
    <source>
        <dbReference type="ARBA" id="ARBA00022963"/>
    </source>
</evidence>
<keyword evidence="7" id="KW-0325">Glycoprotein</keyword>
<reference evidence="11" key="1">
    <citation type="submission" date="2017-12" db="EMBL/GenBank/DDBJ databases">
        <title>Gene loss provides genomic basis for host adaptation in cereal stripe rust fungi.</title>
        <authorList>
            <person name="Xia C."/>
        </authorList>
    </citation>
    <scope>NUCLEOTIDE SEQUENCE [LARGE SCALE GENOMIC DNA]</scope>
    <source>
        <strain evidence="11">93-210</strain>
    </source>
</reference>
<dbReference type="VEuPathDB" id="FungiDB:PSHT_05982"/>
<dbReference type="SUPFAM" id="SSF52151">
    <property type="entry name" value="FabD/lysophospholipase-like"/>
    <property type="match status" value="2"/>
</dbReference>
<dbReference type="InterPro" id="IPR016035">
    <property type="entry name" value="Acyl_Trfase/lysoPLipase"/>
</dbReference>
<gene>
    <name evidence="11" type="ORF">PSTT_15053</name>
</gene>
<dbReference type="Pfam" id="PF01735">
    <property type="entry name" value="PLA2_B"/>
    <property type="match status" value="5"/>
</dbReference>
<evidence type="ECO:0000256" key="9">
    <source>
        <dbReference type="RuleBase" id="RU362103"/>
    </source>
</evidence>
<dbReference type="SMART" id="SM00022">
    <property type="entry name" value="PLAc"/>
    <property type="match status" value="2"/>
</dbReference>
<evidence type="ECO:0000256" key="4">
    <source>
        <dbReference type="ARBA" id="ARBA00022801"/>
    </source>
</evidence>
<evidence type="ECO:0000256" key="8">
    <source>
        <dbReference type="PROSITE-ProRule" id="PRU00555"/>
    </source>
</evidence>
<keyword evidence="6 8" id="KW-0443">Lipid metabolism</keyword>
<dbReference type="VEuPathDB" id="FungiDB:PSTT_15053"/>
<feature type="signal peptide" evidence="9">
    <location>
        <begin position="1"/>
        <end position="30"/>
    </location>
</feature>
<feature type="domain" description="PLA2c" evidence="10">
    <location>
        <begin position="52"/>
        <end position="572"/>
    </location>
</feature>
<comment type="catalytic activity">
    <reaction evidence="9">
        <text>a 1-acyl-sn-glycero-3-phosphocholine + H2O = sn-glycerol 3-phosphocholine + a fatty acid + H(+)</text>
        <dbReference type="Rhea" id="RHEA:15177"/>
        <dbReference type="ChEBI" id="CHEBI:15377"/>
        <dbReference type="ChEBI" id="CHEBI:15378"/>
        <dbReference type="ChEBI" id="CHEBI:16870"/>
        <dbReference type="ChEBI" id="CHEBI:28868"/>
        <dbReference type="ChEBI" id="CHEBI:58168"/>
        <dbReference type="EC" id="3.1.1.5"/>
    </reaction>
</comment>
<name>A0A2S4UJC6_9BASI</name>
<dbReference type="PROSITE" id="PS51210">
    <property type="entry name" value="PLA2C"/>
    <property type="match status" value="2"/>
</dbReference>
<feature type="domain" description="PLA2c" evidence="10">
    <location>
        <begin position="563"/>
        <end position="1098"/>
    </location>
</feature>
<dbReference type="GO" id="GO:0005829">
    <property type="term" value="C:cytosol"/>
    <property type="evidence" value="ECO:0007669"/>
    <property type="project" value="TreeGrafter"/>
</dbReference>